<gene>
    <name evidence="10 14" type="primary">miaA</name>
    <name evidence="14" type="ORF">D7004_11765</name>
</gene>
<comment type="function">
    <text evidence="2 10 12">Catalyzes the transfer of a dimethylallyl group onto the adenine at position 37 in tRNAs that read codons beginning with uridine, leading to the formation of N6-(dimethylallyl)adenosine (i(6)A).</text>
</comment>
<dbReference type="Pfam" id="PF01715">
    <property type="entry name" value="IPPT"/>
    <property type="match status" value="1"/>
</dbReference>
<evidence type="ECO:0000256" key="6">
    <source>
        <dbReference type="ARBA" id="ARBA00022741"/>
    </source>
</evidence>
<feature type="region of interest" description="Interaction with substrate tRNA" evidence="10">
    <location>
        <begin position="36"/>
        <end position="39"/>
    </location>
</feature>
<evidence type="ECO:0000256" key="3">
    <source>
        <dbReference type="ARBA" id="ARBA00005842"/>
    </source>
</evidence>
<evidence type="ECO:0000256" key="12">
    <source>
        <dbReference type="RuleBase" id="RU003784"/>
    </source>
</evidence>
<keyword evidence="7 10" id="KW-0067">ATP-binding</keyword>
<keyword evidence="6 10" id="KW-0547">Nucleotide-binding</keyword>
<evidence type="ECO:0000256" key="7">
    <source>
        <dbReference type="ARBA" id="ARBA00022840"/>
    </source>
</evidence>
<feature type="site" description="Interaction with substrate tRNA" evidence="10">
    <location>
        <position position="105"/>
    </location>
</feature>
<evidence type="ECO:0000256" key="8">
    <source>
        <dbReference type="ARBA" id="ARBA00022842"/>
    </source>
</evidence>
<proteinExistence type="inferred from homology"/>
<dbReference type="GO" id="GO:0006400">
    <property type="term" value="P:tRNA modification"/>
    <property type="evidence" value="ECO:0007669"/>
    <property type="project" value="TreeGrafter"/>
</dbReference>
<dbReference type="InterPro" id="IPR039657">
    <property type="entry name" value="Dimethylallyltransferase"/>
</dbReference>
<feature type="binding site" evidence="10">
    <location>
        <begin position="13"/>
        <end position="18"/>
    </location>
    <ligand>
        <name>substrate</name>
    </ligand>
</feature>
<dbReference type="InterPro" id="IPR018022">
    <property type="entry name" value="IPT"/>
</dbReference>
<dbReference type="AlphaFoldDB" id="A0A3N0BT47"/>
<keyword evidence="15" id="KW-1185">Reference proteome</keyword>
<dbReference type="Proteomes" id="UP000274046">
    <property type="component" value="Unassembled WGS sequence"/>
</dbReference>
<dbReference type="NCBIfam" id="TIGR00174">
    <property type="entry name" value="miaA"/>
    <property type="match status" value="1"/>
</dbReference>
<evidence type="ECO:0000256" key="9">
    <source>
        <dbReference type="ARBA" id="ARBA00049563"/>
    </source>
</evidence>
<accession>A0A3N0BT47</accession>
<evidence type="ECO:0000256" key="11">
    <source>
        <dbReference type="RuleBase" id="RU003783"/>
    </source>
</evidence>
<dbReference type="OrthoDB" id="9776390at2"/>
<dbReference type="HAMAP" id="MF_00185">
    <property type="entry name" value="IPP_trans"/>
    <property type="match status" value="1"/>
</dbReference>
<dbReference type="PANTHER" id="PTHR11088">
    <property type="entry name" value="TRNA DIMETHYLALLYLTRANSFERASE"/>
    <property type="match status" value="1"/>
</dbReference>
<comment type="cofactor">
    <cofactor evidence="1 10">
        <name>Mg(2+)</name>
        <dbReference type="ChEBI" id="CHEBI:18420"/>
    </cofactor>
</comment>
<feature type="binding site" evidence="10">
    <location>
        <begin position="11"/>
        <end position="18"/>
    </location>
    <ligand>
        <name>ATP</name>
        <dbReference type="ChEBI" id="CHEBI:30616"/>
    </ligand>
</feature>
<dbReference type="SUPFAM" id="SSF52540">
    <property type="entry name" value="P-loop containing nucleoside triphosphate hydrolases"/>
    <property type="match status" value="1"/>
</dbReference>
<dbReference type="EMBL" id="RBEE01000023">
    <property type="protein sequence ID" value="RNL52241.1"/>
    <property type="molecule type" value="Genomic_DNA"/>
</dbReference>
<evidence type="ECO:0000256" key="2">
    <source>
        <dbReference type="ARBA" id="ARBA00003213"/>
    </source>
</evidence>
<dbReference type="GO" id="GO:0052381">
    <property type="term" value="F:tRNA dimethylallyltransferase activity"/>
    <property type="evidence" value="ECO:0007669"/>
    <property type="project" value="UniProtKB-UniRule"/>
</dbReference>
<evidence type="ECO:0000256" key="5">
    <source>
        <dbReference type="ARBA" id="ARBA00022694"/>
    </source>
</evidence>
<feature type="site" description="Interaction with substrate tRNA" evidence="10">
    <location>
        <position position="128"/>
    </location>
</feature>
<dbReference type="InterPro" id="IPR027417">
    <property type="entry name" value="P-loop_NTPase"/>
</dbReference>
<dbReference type="RefSeq" id="WP_123206046.1">
    <property type="nucleotide sequence ID" value="NZ_RBEE01000023.1"/>
</dbReference>
<comment type="similarity">
    <text evidence="3 10 13">Belongs to the IPP transferase family.</text>
</comment>
<evidence type="ECO:0000313" key="15">
    <source>
        <dbReference type="Proteomes" id="UP000274046"/>
    </source>
</evidence>
<dbReference type="PANTHER" id="PTHR11088:SF60">
    <property type="entry name" value="TRNA DIMETHYLALLYLTRANSFERASE"/>
    <property type="match status" value="1"/>
</dbReference>
<keyword evidence="4 10" id="KW-0808">Transferase</keyword>
<protein>
    <recommendedName>
        <fullName evidence="10">tRNA dimethylallyltransferase</fullName>
        <ecNumber evidence="10">2.5.1.75</ecNumber>
    </recommendedName>
    <alternativeName>
        <fullName evidence="10">Dimethylallyl diphosphate:tRNA dimethylallyltransferase</fullName>
        <shortName evidence="10">DMAPP:tRNA dimethylallyltransferase</shortName>
        <shortName evidence="10">DMATase</shortName>
    </alternativeName>
    <alternativeName>
        <fullName evidence="10">Isopentenyl-diphosphate:tRNA isopentenyltransferase</fullName>
        <shortName evidence="10">IPP transferase</shortName>
        <shortName evidence="10">IPPT</shortName>
        <shortName evidence="10">IPTase</shortName>
    </alternativeName>
</protein>
<dbReference type="GO" id="GO:0005524">
    <property type="term" value="F:ATP binding"/>
    <property type="evidence" value="ECO:0007669"/>
    <property type="project" value="UniProtKB-UniRule"/>
</dbReference>
<reference evidence="14 15" key="1">
    <citation type="submission" date="2018-10" db="EMBL/GenBank/DDBJ databases">
        <title>Genome sequencing of Pedobacter jejuensis TNB23.</title>
        <authorList>
            <person name="Cho Y.-J."/>
            <person name="Cho A."/>
            <person name="Kim O.-S."/>
        </authorList>
    </citation>
    <scope>NUCLEOTIDE SEQUENCE [LARGE SCALE GENOMIC DNA]</scope>
    <source>
        <strain evidence="14 15">TNB23</strain>
    </source>
</reference>
<evidence type="ECO:0000313" key="14">
    <source>
        <dbReference type="EMBL" id="RNL52241.1"/>
    </source>
</evidence>
<comment type="caution">
    <text evidence="14">The sequence shown here is derived from an EMBL/GenBank/DDBJ whole genome shotgun (WGS) entry which is preliminary data.</text>
</comment>
<evidence type="ECO:0000256" key="10">
    <source>
        <dbReference type="HAMAP-Rule" id="MF_00185"/>
    </source>
</evidence>
<comment type="catalytic activity">
    <reaction evidence="9 10 11">
        <text>adenosine(37) in tRNA + dimethylallyl diphosphate = N(6)-dimethylallyladenosine(37) in tRNA + diphosphate</text>
        <dbReference type="Rhea" id="RHEA:26482"/>
        <dbReference type="Rhea" id="RHEA-COMP:10162"/>
        <dbReference type="Rhea" id="RHEA-COMP:10375"/>
        <dbReference type="ChEBI" id="CHEBI:33019"/>
        <dbReference type="ChEBI" id="CHEBI:57623"/>
        <dbReference type="ChEBI" id="CHEBI:74411"/>
        <dbReference type="ChEBI" id="CHEBI:74415"/>
        <dbReference type="EC" id="2.5.1.75"/>
    </reaction>
</comment>
<dbReference type="Gene3D" id="3.40.50.300">
    <property type="entry name" value="P-loop containing nucleotide triphosphate hydrolases"/>
    <property type="match status" value="1"/>
</dbReference>
<keyword evidence="8 10" id="KW-0460">Magnesium</keyword>
<keyword evidence="5 10" id="KW-0819">tRNA processing</keyword>
<name>A0A3N0BT47_9SPHI</name>
<evidence type="ECO:0000256" key="4">
    <source>
        <dbReference type="ARBA" id="ARBA00022679"/>
    </source>
</evidence>
<sequence>MNPNQLVIILGATASGKTKLAVQIAKELNGEIISADSRQVFKRMDIGTGKDLAEYQIGETLIPYHLIDILEPGERYNVDAFKNYFYSSYQSIVEKKKLPILCGGTGMYIHSILQNQLYTAVPANLYFRAKLEALSKDELIEKLSKYPVKNTQHADQSSIKRLIRAIEIAEYLNEHEIVSPERPKIESIVFGLKNEVERTRSNILSRLQQRLQNGMIEEVESLLAIGVSKEMLVFYGLEYKFIASYLSGEIDYPDLNVKLGIAIRQFAKRQNTFFRKMEKDGVRINWLDASLPVDTLKRQVLEKLSDSKNF</sequence>
<dbReference type="EC" id="2.5.1.75" evidence="10"/>
<evidence type="ECO:0000256" key="13">
    <source>
        <dbReference type="RuleBase" id="RU003785"/>
    </source>
</evidence>
<comment type="subunit">
    <text evidence="10">Monomer.</text>
</comment>
<evidence type="ECO:0000256" key="1">
    <source>
        <dbReference type="ARBA" id="ARBA00001946"/>
    </source>
</evidence>
<organism evidence="14 15">
    <name type="scientific">Pedobacter jejuensis</name>
    <dbReference type="NCBI Taxonomy" id="1268550"/>
    <lineage>
        <taxon>Bacteria</taxon>
        <taxon>Pseudomonadati</taxon>
        <taxon>Bacteroidota</taxon>
        <taxon>Sphingobacteriia</taxon>
        <taxon>Sphingobacteriales</taxon>
        <taxon>Sphingobacteriaceae</taxon>
        <taxon>Pedobacter</taxon>
    </lineage>
</organism>
<comment type="caution">
    <text evidence="10">Lacks conserved residue(s) required for the propagation of feature annotation.</text>
</comment>